<comment type="caution">
    <text evidence="1">The sequence shown here is derived from an EMBL/GenBank/DDBJ whole genome shotgun (WGS) entry which is preliminary data.</text>
</comment>
<evidence type="ECO:0000313" key="1">
    <source>
        <dbReference type="EMBL" id="EGU82987.1"/>
    </source>
</evidence>
<dbReference type="EMBL" id="AFQF01001995">
    <property type="protein sequence ID" value="EGU82987.1"/>
    <property type="molecule type" value="Genomic_DNA"/>
</dbReference>
<accession>F9FJG1</accession>
<organism evidence="1">
    <name type="scientific">Fusarium oxysporum (strain Fo5176)</name>
    <name type="common">Fusarium vascular wilt</name>
    <dbReference type="NCBI Taxonomy" id="660025"/>
    <lineage>
        <taxon>Eukaryota</taxon>
        <taxon>Fungi</taxon>
        <taxon>Dikarya</taxon>
        <taxon>Ascomycota</taxon>
        <taxon>Pezizomycotina</taxon>
        <taxon>Sordariomycetes</taxon>
        <taxon>Hypocreomycetidae</taxon>
        <taxon>Hypocreales</taxon>
        <taxon>Nectriaceae</taxon>
        <taxon>Fusarium</taxon>
        <taxon>Fusarium oxysporum species complex</taxon>
    </lineage>
</organism>
<protein>
    <submittedName>
        <fullName evidence="1">Uncharacterized protein</fullName>
    </submittedName>
</protein>
<reference evidence="1" key="1">
    <citation type="journal article" date="2012" name="Mol. Plant Microbe Interact.">
        <title>A highly conserved effector in Fusarium oxysporum is required for full virulence on Arabidopsis.</title>
        <authorList>
            <person name="Thatcher L.F."/>
            <person name="Gardiner D.M."/>
            <person name="Kazan K."/>
            <person name="Manners J."/>
        </authorList>
    </citation>
    <scope>NUCLEOTIDE SEQUENCE [LARGE SCALE GENOMIC DNA]</scope>
    <source>
        <strain evidence="1">Fo5176</strain>
    </source>
</reference>
<dbReference type="AlphaFoldDB" id="F9FJG1"/>
<proteinExistence type="predicted"/>
<gene>
    <name evidence="1" type="ORF">FOXB_06540</name>
</gene>
<sequence length="93" mass="10479">MTLSYREESISETLVSFVQRQLRISYCPSTSKTLQMRNQYTSLRRDGNTGVFEVRNSHRHDSIPVTQVNPFVSASEVIKGGAEAAPAERPHII</sequence>
<name>F9FJG1_FUSOF</name>